<evidence type="ECO:0000259" key="1">
    <source>
        <dbReference type="PROSITE" id="PS50042"/>
    </source>
</evidence>
<dbReference type="Proteomes" id="UP000241769">
    <property type="component" value="Unassembled WGS sequence"/>
</dbReference>
<name>A0A2P6MZW8_9EUKA</name>
<dbReference type="GO" id="GO:0023052">
    <property type="term" value="P:signaling"/>
    <property type="evidence" value="ECO:0007669"/>
    <property type="project" value="UniProtKB-ARBA"/>
</dbReference>
<gene>
    <name evidence="2" type="ORF">PROFUN_15118</name>
</gene>
<dbReference type="InterPro" id="IPR000595">
    <property type="entry name" value="cNMP-bd_dom"/>
</dbReference>
<dbReference type="GO" id="GO:0007154">
    <property type="term" value="P:cell communication"/>
    <property type="evidence" value="ECO:0007669"/>
    <property type="project" value="UniProtKB-ARBA"/>
</dbReference>
<keyword evidence="3" id="KW-1185">Reference proteome</keyword>
<dbReference type="PANTHER" id="PTHR24567:SF26">
    <property type="entry name" value="REGULATORY PROTEIN YEIL"/>
    <property type="match status" value="1"/>
</dbReference>
<feature type="domain" description="Cyclic nucleotide-binding" evidence="1">
    <location>
        <begin position="21"/>
        <end position="123"/>
    </location>
</feature>
<dbReference type="SMART" id="SM00100">
    <property type="entry name" value="cNMP"/>
    <property type="match status" value="1"/>
</dbReference>
<protein>
    <recommendedName>
        <fullName evidence="1">Cyclic nucleotide-binding domain-containing protein</fullName>
    </recommendedName>
</protein>
<dbReference type="CDD" id="cd00038">
    <property type="entry name" value="CAP_ED"/>
    <property type="match status" value="1"/>
</dbReference>
<dbReference type="Pfam" id="PF00027">
    <property type="entry name" value="cNMP_binding"/>
    <property type="match status" value="1"/>
</dbReference>
<accession>A0A2P6MZW8</accession>
<reference evidence="2 3" key="1">
    <citation type="journal article" date="2018" name="Genome Biol. Evol.">
        <title>Multiple Roots of Fruiting Body Formation in Amoebozoa.</title>
        <authorList>
            <person name="Hillmann F."/>
            <person name="Forbes G."/>
            <person name="Novohradska S."/>
            <person name="Ferling I."/>
            <person name="Riege K."/>
            <person name="Groth M."/>
            <person name="Westermann M."/>
            <person name="Marz M."/>
            <person name="Spaller T."/>
            <person name="Winckler T."/>
            <person name="Schaap P."/>
            <person name="Glockner G."/>
        </authorList>
    </citation>
    <scope>NUCLEOTIDE SEQUENCE [LARGE SCALE GENOMIC DNA]</scope>
    <source>
        <strain evidence="2 3">Jena</strain>
    </source>
</reference>
<dbReference type="PROSITE" id="PS50042">
    <property type="entry name" value="CNMP_BINDING_3"/>
    <property type="match status" value="1"/>
</dbReference>
<dbReference type="AlphaFoldDB" id="A0A2P6MZW8"/>
<sequence>MSQLNREQLEECTKLLRNSVLLSSCTDEQLRKIASKMSRQYYEKGHFLMREGDRQTRLYVIADGEVVRQKLVGGKYHDVNTYMGGMTVGSLHILKQDPCYANSRCVSDVVAYELKHEDLDKALRSDPEFAHNVAHRKYTNSLRTPLFEQRPYKTPFLAVSIAASIESFYRAALNSVLNQQLTGVKMGALFPNMHIQVPTRIMYINGFKGLRQYFDSTSTFPDYYEDHPGVFRLSLAVAPGVLMTPISSILEASNAGHSNPEPMSRRWARGLVPRCAREVIFGIGLNQLSDYCEERVPTVIAGSAVRNAMGSLAAGVICGYLSHVVHNMSVLKLMAPHKSYSTLWEDYVKKSDTRLPQNIPTSIKPLVRYGMAFFAPVGFHIRTGQIVGSFIILNGTIKALHGLKVEWNSAPQ</sequence>
<dbReference type="GO" id="GO:0003700">
    <property type="term" value="F:DNA-binding transcription factor activity"/>
    <property type="evidence" value="ECO:0007669"/>
    <property type="project" value="TreeGrafter"/>
</dbReference>
<dbReference type="OrthoDB" id="58719at2759"/>
<dbReference type="InParanoid" id="A0A2P6MZW8"/>
<proteinExistence type="predicted"/>
<dbReference type="GO" id="GO:0005829">
    <property type="term" value="C:cytosol"/>
    <property type="evidence" value="ECO:0007669"/>
    <property type="project" value="TreeGrafter"/>
</dbReference>
<comment type="caution">
    <text evidence="2">The sequence shown here is derived from an EMBL/GenBank/DDBJ whole genome shotgun (WGS) entry which is preliminary data.</text>
</comment>
<dbReference type="Gene3D" id="2.60.120.10">
    <property type="entry name" value="Jelly Rolls"/>
    <property type="match status" value="1"/>
</dbReference>
<dbReference type="InterPro" id="IPR018490">
    <property type="entry name" value="cNMP-bd_dom_sf"/>
</dbReference>
<dbReference type="SUPFAM" id="SSF51206">
    <property type="entry name" value="cAMP-binding domain-like"/>
    <property type="match status" value="1"/>
</dbReference>
<dbReference type="InterPro" id="IPR050397">
    <property type="entry name" value="Env_Response_Regulators"/>
</dbReference>
<dbReference type="PANTHER" id="PTHR24567">
    <property type="entry name" value="CRP FAMILY TRANSCRIPTIONAL REGULATORY PROTEIN"/>
    <property type="match status" value="1"/>
</dbReference>
<dbReference type="InterPro" id="IPR014710">
    <property type="entry name" value="RmlC-like_jellyroll"/>
</dbReference>
<dbReference type="EMBL" id="MDYQ01000273">
    <property type="protein sequence ID" value="PRP77224.1"/>
    <property type="molecule type" value="Genomic_DNA"/>
</dbReference>
<evidence type="ECO:0000313" key="3">
    <source>
        <dbReference type="Proteomes" id="UP000241769"/>
    </source>
</evidence>
<organism evidence="2 3">
    <name type="scientific">Planoprotostelium fungivorum</name>
    <dbReference type="NCBI Taxonomy" id="1890364"/>
    <lineage>
        <taxon>Eukaryota</taxon>
        <taxon>Amoebozoa</taxon>
        <taxon>Evosea</taxon>
        <taxon>Variosea</taxon>
        <taxon>Cavosteliida</taxon>
        <taxon>Cavosteliaceae</taxon>
        <taxon>Planoprotostelium</taxon>
    </lineage>
</organism>
<evidence type="ECO:0000313" key="2">
    <source>
        <dbReference type="EMBL" id="PRP77224.1"/>
    </source>
</evidence>